<dbReference type="AlphaFoldDB" id="A0A1V9ZY51"/>
<feature type="compositionally biased region" description="Acidic residues" evidence="1">
    <location>
        <begin position="45"/>
        <end position="54"/>
    </location>
</feature>
<sequence>MAFPAPDGAVSGLESEMDHYVYPKATESIESGTETAPSTPVPLDGDFESSDDEPLSNMKKNSKRKPRLQQYEDEELALAESNSEDELYRQEVLHDYSYDGELEVLHVPRVTYPFPLYLCQLANNIDASNHPLLAMPEAYANCQNHPLKLGRLASQASPREVGHQAKRARKGSVHSDVDISDVSMMSDS</sequence>
<reference evidence="2 3" key="1">
    <citation type="journal article" date="2014" name="Genome Biol. Evol.">
        <title>The secreted proteins of Achlya hypogyna and Thraustotheca clavata identify the ancestral oomycete secretome and reveal gene acquisitions by horizontal gene transfer.</title>
        <authorList>
            <person name="Misner I."/>
            <person name="Blouin N."/>
            <person name="Leonard G."/>
            <person name="Richards T.A."/>
            <person name="Lane C.E."/>
        </authorList>
    </citation>
    <scope>NUCLEOTIDE SEQUENCE [LARGE SCALE GENOMIC DNA]</scope>
    <source>
        <strain evidence="2 3">ATCC 34112</strain>
    </source>
</reference>
<dbReference type="Proteomes" id="UP000243217">
    <property type="component" value="Unassembled WGS sequence"/>
</dbReference>
<name>A0A1V9ZY51_9STRA</name>
<dbReference type="EMBL" id="JNBS01001088">
    <property type="protein sequence ID" value="OQS02720.1"/>
    <property type="molecule type" value="Genomic_DNA"/>
</dbReference>
<accession>A0A1V9ZY51</accession>
<feature type="compositionally biased region" description="Polar residues" evidence="1">
    <location>
        <begin position="28"/>
        <end position="38"/>
    </location>
</feature>
<evidence type="ECO:0000313" key="3">
    <source>
        <dbReference type="Proteomes" id="UP000243217"/>
    </source>
</evidence>
<dbReference type="OrthoDB" id="79732at2759"/>
<evidence type="ECO:0000256" key="1">
    <source>
        <dbReference type="SAM" id="MobiDB-lite"/>
    </source>
</evidence>
<feature type="region of interest" description="Disordered" evidence="1">
    <location>
        <begin position="155"/>
        <end position="188"/>
    </location>
</feature>
<keyword evidence="3" id="KW-1185">Reference proteome</keyword>
<organism evidence="2 3">
    <name type="scientific">Thraustotheca clavata</name>
    <dbReference type="NCBI Taxonomy" id="74557"/>
    <lineage>
        <taxon>Eukaryota</taxon>
        <taxon>Sar</taxon>
        <taxon>Stramenopiles</taxon>
        <taxon>Oomycota</taxon>
        <taxon>Saprolegniomycetes</taxon>
        <taxon>Saprolegniales</taxon>
        <taxon>Achlyaceae</taxon>
        <taxon>Thraustotheca</taxon>
    </lineage>
</organism>
<comment type="caution">
    <text evidence="2">The sequence shown here is derived from an EMBL/GenBank/DDBJ whole genome shotgun (WGS) entry which is preliminary data.</text>
</comment>
<proteinExistence type="predicted"/>
<gene>
    <name evidence="2" type="ORF">THRCLA_21342</name>
</gene>
<evidence type="ECO:0000313" key="2">
    <source>
        <dbReference type="EMBL" id="OQS02720.1"/>
    </source>
</evidence>
<protein>
    <submittedName>
        <fullName evidence="2">Uncharacterized protein</fullName>
    </submittedName>
</protein>
<feature type="region of interest" description="Disordered" evidence="1">
    <location>
        <begin position="21"/>
        <end position="68"/>
    </location>
</feature>